<reference evidence="2 3" key="1">
    <citation type="submission" date="2019-11" db="EMBL/GenBank/DDBJ databases">
        <authorList>
            <person name="Zheng R.K."/>
            <person name="Sun C.M."/>
        </authorList>
    </citation>
    <scope>NUCLEOTIDE SEQUENCE [LARGE SCALE GENOMIC DNA]</scope>
    <source>
        <strain evidence="2 3">SRB007</strain>
    </source>
</reference>
<protein>
    <submittedName>
        <fullName evidence="2">SHOCT domain-containing protein</fullName>
    </submittedName>
</protein>
<dbReference type="AlphaFoldDB" id="A0A6I6JL40"/>
<evidence type="ECO:0000313" key="3">
    <source>
        <dbReference type="Proteomes" id="UP000428328"/>
    </source>
</evidence>
<sequence length="109" mass="12536">MILNTIPNLVSGFFDFLDSPAWRAWPFNSGYGEQIGPAIARMAFVALIFAVIILFLRVLFGPKGIFRDKEMDREAAEEVRRERAELEERFAKGDISEMEFNTKMKSLKD</sequence>
<keyword evidence="1" id="KW-1133">Transmembrane helix</keyword>
<accession>A0A6I6JL40</accession>
<organism evidence="2 3">
    <name type="scientific">Pseudodesulfovibrio cashew</name>
    <dbReference type="NCBI Taxonomy" id="2678688"/>
    <lineage>
        <taxon>Bacteria</taxon>
        <taxon>Pseudomonadati</taxon>
        <taxon>Thermodesulfobacteriota</taxon>
        <taxon>Desulfovibrionia</taxon>
        <taxon>Desulfovibrionales</taxon>
        <taxon>Desulfovibrionaceae</taxon>
    </lineage>
</organism>
<evidence type="ECO:0000256" key="1">
    <source>
        <dbReference type="SAM" id="Phobius"/>
    </source>
</evidence>
<dbReference type="EMBL" id="CP046400">
    <property type="protein sequence ID" value="QGY40993.1"/>
    <property type="molecule type" value="Genomic_DNA"/>
</dbReference>
<evidence type="ECO:0000313" key="2">
    <source>
        <dbReference type="EMBL" id="QGY40993.1"/>
    </source>
</evidence>
<dbReference type="Proteomes" id="UP000428328">
    <property type="component" value="Chromosome"/>
</dbReference>
<gene>
    <name evidence="2" type="ORF">GM415_12940</name>
</gene>
<keyword evidence="3" id="KW-1185">Reference proteome</keyword>
<keyword evidence="1" id="KW-0472">Membrane</keyword>
<proteinExistence type="predicted"/>
<dbReference type="RefSeq" id="WP_158948826.1">
    <property type="nucleotide sequence ID" value="NZ_CP046400.1"/>
</dbReference>
<name>A0A6I6JL40_9BACT</name>
<dbReference type="KEGG" id="psel:GM415_12940"/>
<feature type="transmembrane region" description="Helical" evidence="1">
    <location>
        <begin position="38"/>
        <end position="60"/>
    </location>
</feature>
<keyword evidence="1" id="KW-0812">Transmembrane</keyword>